<protein>
    <submittedName>
        <fullName evidence="2">Phage tail protein</fullName>
    </submittedName>
</protein>
<reference evidence="2" key="1">
    <citation type="submission" date="2020-08" db="EMBL/GenBank/DDBJ databases">
        <title>Novel species isolated from subtropical streams in China.</title>
        <authorList>
            <person name="Lu H."/>
        </authorList>
    </citation>
    <scope>NUCLEOTIDE SEQUENCE</scope>
    <source>
        <strain evidence="2">CY7W</strain>
    </source>
</reference>
<evidence type="ECO:0000313" key="3">
    <source>
        <dbReference type="Proteomes" id="UP000612361"/>
    </source>
</evidence>
<dbReference type="EMBL" id="JACOGG010000020">
    <property type="protein sequence ID" value="MBC3936778.1"/>
    <property type="molecule type" value="Genomic_DNA"/>
</dbReference>
<keyword evidence="3" id="KW-1185">Reference proteome</keyword>
<dbReference type="Proteomes" id="UP000612361">
    <property type="component" value="Unassembled WGS sequence"/>
</dbReference>
<dbReference type="Gene3D" id="3.90.1340.10">
    <property type="entry name" value="Phage tail collar domain"/>
    <property type="match status" value="1"/>
</dbReference>
<feature type="domain" description="Phage tail collar" evidence="1">
    <location>
        <begin position="1"/>
        <end position="52"/>
    </location>
</feature>
<proteinExistence type="predicted"/>
<dbReference type="InterPro" id="IPR011083">
    <property type="entry name" value="Phage_tail_collar_dom"/>
</dbReference>
<sequence length="172" mass="17805">MCAFPFAPDGWALCDGSLLQISQNTALYSLLGTKFGGDGSKTFGLPDLRGRTMLGQFGGYNIGTKGGAESVTLTSVNMPPHNHLLCVSDTPANAANVGTNADRVLATSNIYNPPPPGPAAPAKKLYAKADNSNTLQSSACTIVGGGGAHNNMQASLVINFMISTKGYYPPRP</sequence>
<evidence type="ECO:0000259" key="1">
    <source>
        <dbReference type="Pfam" id="PF07484"/>
    </source>
</evidence>
<dbReference type="AlphaFoldDB" id="A0A923IAZ4"/>
<evidence type="ECO:0000313" key="2">
    <source>
        <dbReference type="EMBL" id="MBC3936778.1"/>
    </source>
</evidence>
<gene>
    <name evidence="2" type="ORF">H8K47_15525</name>
</gene>
<dbReference type="SUPFAM" id="SSF88874">
    <property type="entry name" value="Receptor-binding domain of short tail fibre protein gp12"/>
    <property type="match status" value="1"/>
</dbReference>
<organism evidence="2 3">
    <name type="scientific">Undibacterium rugosum</name>
    <dbReference type="NCBI Taxonomy" id="2762291"/>
    <lineage>
        <taxon>Bacteria</taxon>
        <taxon>Pseudomonadati</taxon>
        <taxon>Pseudomonadota</taxon>
        <taxon>Betaproteobacteria</taxon>
        <taxon>Burkholderiales</taxon>
        <taxon>Oxalobacteraceae</taxon>
        <taxon>Undibacterium</taxon>
    </lineage>
</organism>
<comment type="caution">
    <text evidence="2">The sequence shown here is derived from an EMBL/GenBank/DDBJ whole genome shotgun (WGS) entry which is preliminary data.</text>
</comment>
<name>A0A923IAZ4_9BURK</name>
<dbReference type="Pfam" id="PF07484">
    <property type="entry name" value="Collar"/>
    <property type="match status" value="1"/>
</dbReference>
<dbReference type="InterPro" id="IPR037053">
    <property type="entry name" value="Phage_tail_collar_dom_sf"/>
</dbReference>
<accession>A0A923IAZ4</accession>